<feature type="transmembrane region" description="Helical" evidence="1">
    <location>
        <begin position="67"/>
        <end position="91"/>
    </location>
</feature>
<reference evidence="2" key="2">
    <citation type="submission" date="2020-09" db="EMBL/GenBank/DDBJ databases">
        <title>Reference genome assembly for Australian Ascochyta lentis isolate Al4.</title>
        <authorList>
            <person name="Lee R.C."/>
            <person name="Farfan-Caceres L.M."/>
            <person name="Debler J.W."/>
            <person name="Williams A.H."/>
            <person name="Henares B.M."/>
        </authorList>
    </citation>
    <scope>NUCLEOTIDE SEQUENCE</scope>
    <source>
        <strain evidence="2">Al4</strain>
    </source>
</reference>
<dbReference type="EMBL" id="RZGK01000007">
    <property type="protein sequence ID" value="KAF9697554.1"/>
    <property type="molecule type" value="Genomic_DNA"/>
</dbReference>
<comment type="caution">
    <text evidence="2">The sequence shown here is derived from an EMBL/GenBank/DDBJ whole genome shotgun (WGS) entry which is preliminary data.</text>
</comment>
<keyword evidence="1" id="KW-1133">Transmembrane helix</keyword>
<evidence type="ECO:0000256" key="1">
    <source>
        <dbReference type="SAM" id="Phobius"/>
    </source>
</evidence>
<evidence type="ECO:0000313" key="3">
    <source>
        <dbReference type="Proteomes" id="UP000651452"/>
    </source>
</evidence>
<protein>
    <submittedName>
        <fullName evidence="2">Uncharacterized protein</fullName>
    </submittedName>
</protein>
<keyword evidence="3" id="KW-1185">Reference proteome</keyword>
<dbReference type="InterPro" id="IPR053008">
    <property type="entry name" value="Phomopsin_biosynth_assoc"/>
</dbReference>
<dbReference type="PANTHER" id="PTHR35896">
    <property type="entry name" value="IG-LIKE DOMAIN-CONTAINING PROTEIN"/>
    <property type="match status" value="1"/>
</dbReference>
<evidence type="ECO:0000313" key="2">
    <source>
        <dbReference type="EMBL" id="KAF9697554.1"/>
    </source>
</evidence>
<keyword evidence="1" id="KW-0812">Transmembrane</keyword>
<reference evidence="2" key="1">
    <citation type="submission" date="2018-12" db="EMBL/GenBank/DDBJ databases">
        <authorList>
            <person name="Syme R.A."/>
            <person name="Farfan-Caceres L."/>
            <person name="Lichtenzveig J."/>
        </authorList>
    </citation>
    <scope>NUCLEOTIDE SEQUENCE</scope>
    <source>
        <strain evidence="2">Al4</strain>
    </source>
</reference>
<dbReference type="Proteomes" id="UP000651452">
    <property type="component" value="Unassembled WGS sequence"/>
</dbReference>
<organism evidence="2 3">
    <name type="scientific">Ascochyta lentis</name>
    <dbReference type="NCBI Taxonomy" id="205686"/>
    <lineage>
        <taxon>Eukaryota</taxon>
        <taxon>Fungi</taxon>
        <taxon>Dikarya</taxon>
        <taxon>Ascomycota</taxon>
        <taxon>Pezizomycotina</taxon>
        <taxon>Dothideomycetes</taxon>
        <taxon>Pleosporomycetidae</taxon>
        <taxon>Pleosporales</taxon>
        <taxon>Pleosporineae</taxon>
        <taxon>Didymellaceae</taxon>
        <taxon>Ascochyta</taxon>
    </lineage>
</organism>
<gene>
    <name evidence="2" type="ORF">EKO04_003963</name>
</gene>
<name>A0A8H7MIG6_9PLEO</name>
<sequence length="247" mass="27441">MTDRESFGHEGTLNFLDKSRSWATENDKPKGFSKALSFVNLFTPGPYLRLDQDQSETPRHVMNHRPLVLILCLVAVAASACAGGAAGYIAAATADCVPHLPQRSSLGSCGHNSSSCVYDFVMGSWIHSRCFDEELNVKYVEQARQLNLTYYANPDGTTEVSLDVALRGEHSELWTSGGQHHLHCAYFWEKQLKVWKHGGSAWDTDTLSEEHTLHCILLNSHPSPRELLNATITKVYAPDKPIECIVI</sequence>
<dbReference type="AlphaFoldDB" id="A0A8H7MIG6"/>
<keyword evidence="1" id="KW-0472">Membrane</keyword>
<dbReference type="PANTHER" id="PTHR35896:SF3">
    <property type="entry name" value="MAJOR FACILITATOR SUPERFAMILY TRANSPORTER"/>
    <property type="match status" value="1"/>
</dbReference>
<proteinExistence type="predicted"/>
<accession>A0A8H7MIG6</accession>
<dbReference type="OrthoDB" id="3501153at2759"/>